<dbReference type="Pfam" id="PF13193">
    <property type="entry name" value="AMP-binding_C"/>
    <property type="match status" value="1"/>
</dbReference>
<dbReference type="InterPro" id="IPR020845">
    <property type="entry name" value="AMP-binding_CS"/>
</dbReference>
<dbReference type="InterPro" id="IPR042099">
    <property type="entry name" value="ANL_N_sf"/>
</dbReference>
<dbReference type="InterPro" id="IPR045851">
    <property type="entry name" value="AMP-bd_C_sf"/>
</dbReference>
<dbReference type="Gene3D" id="3.40.50.1820">
    <property type="entry name" value="alpha/beta hydrolase"/>
    <property type="match status" value="1"/>
</dbReference>
<dbReference type="SUPFAM" id="SSF47336">
    <property type="entry name" value="ACP-like"/>
    <property type="match status" value="1"/>
</dbReference>
<dbReference type="Pfam" id="PF00501">
    <property type="entry name" value="AMP-binding"/>
    <property type="match status" value="1"/>
</dbReference>
<proteinExistence type="predicted"/>
<dbReference type="InterPro" id="IPR020806">
    <property type="entry name" value="PKS_PP-bd"/>
</dbReference>
<dbReference type="NCBIfam" id="TIGR01733">
    <property type="entry name" value="AA-adenyl-dom"/>
    <property type="match status" value="1"/>
</dbReference>
<dbReference type="InterPro" id="IPR000873">
    <property type="entry name" value="AMP-dep_synth/lig_dom"/>
</dbReference>
<dbReference type="RefSeq" id="WP_344588309.1">
    <property type="nucleotide sequence ID" value="NZ_BAAARW010000006.1"/>
</dbReference>
<dbReference type="InterPro" id="IPR009081">
    <property type="entry name" value="PP-bd_ACP"/>
</dbReference>
<keyword evidence="5" id="KW-1185">Reference proteome</keyword>
<dbReference type="PROSITE" id="PS00455">
    <property type="entry name" value="AMP_BINDING"/>
    <property type="match status" value="1"/>
</dbReference>
<feature type="domain" description="Carrier" evidence="3">
    <location>
        <begin position="503"/>
        <end position="578"/>
    </location>
</feature>
<dbReference type="Pfam" id="PF00550">
    <property type="entry name" value="PP-binding"/>
    <property type="match status" value="1"/>
</dbReference>
<dbReference type="Proteomes" id="UP001501231">
    <property type="component" value="Unassembled WGS sequence"/>
</dbReference>
<dbReference type="PANTHER" id="PTHR45527">
    <property type="entry name" value="NONRIBOSOMAL PEPTIDE SYNTHETASE"/>
    <property type="match status" value="1"/>
</dbReference>
<evidence type="ECO:0000313" key="5">
    <source>
        <dbReference type="Proteomes" id="UP001501231"/>
    </source>
</evidence>
<protein>
    <recommendedName>
        <fullName evidence="3">Carrier domain-containing protein</fullName>
    </recommendedName>
</protein>
<dbReference type="InterPro" id="IPR025110">
    <property type="entry name" value="AMP-bd_C"/>
</dbReference>
<name>A0ABN3IRM9_9ACTN</name>
<gene>
    <name evidence="4" type="ORF">GCM10010191_19210</name>
</gene>
<dbReference type="PROSITE" id="PS50075">
    <property type="entry name" value="CARRIER"/>
    <property type="match status" value="1"/>
</dbReference>
<keyword evidence="1" id="KW-0596">Phosphopantetheine</keyword>
<evidence type="ECO:0000259" key="3">
    <source>
        <dbReference type="PROSITE" id="PS50075"/>
    </source>
</evidence>
<dbReference type="InterPro" id="IPR010071">
    <property type="entry name" value="AA_adenyl_dom"/>
</dbReference>
<sequence>MTWVGCAHEAFERWAARTPDRVAVSCADEEITYRELDDRAGALAAELRARGVGPEVVVGVLADHPSQLPLAVLAIWKAGGAYVPLGPGLPANRVAAILADRVRVVLAGADEAGVLSGYTGDVVSLTALPRPASGSPRGGAGPGHLAYVLFTSGSTGTPKGVLVEHAGVVNLARALRRLYGDLEQARVFQFAPLTFDAWVWELAMSLLNGGTLCVRPDDGPLCGPALSRELRRCSATHLSASPSLLATLPVEDPPPVTTLTAGGEALPASLVERWAPRVRFFNAYGPTECTVGATAGRCHHRPGRPPIGTPLDGVEVHVLDDQGHPVAAGETGEVYIGGAGVARGYLDLPAVTAARFVPDRLSGRPGARLYRTGDLARRLPDGNLEFRGRTDRQLKIRGYRIEPAEVEQALCRHPRVTGAVVGAHERPGMDRRLVAWVGTAATGGSVPVSELREFLSADMPDHLIPSIFVVLPRLPLTAHGKVDHAALPAPERTRPSLGHRYVEPRGTTQRGLALMWSELLLLDRVGADDDFHSLGGTSLDLLRLQEEITARWGVRLSAAELLSARTVRRLAARLDDGPGRDRYQDRDLGRRAESLRLLQRRRRR</sequence>
<dbReference type="InterPro" id="IPR036736">
    <property type="entry name" value="ACP-like_sf"/>
</dbReference>
<dbReference type="Gene3D" id="3.40.50.12780">
    <property type="entry name" value="N-terminal domain of ligase-like"/>
    <property type="match status" value="1"/>
</dbReference>
<evidence type="ECO:0000256" key="1">
    <source>
        <dbReference type="ARBA" id="ARBA00022450"/>
    </source>
</evidence>
<dbReference type="InterPro" id="IPR029058">
    <property type="entry name" value="AB_hydrolase_fold"/>
</dbReference>
<evidence type="ECO:0000256" key="2">
    <source>
        <dbReference type="ARBA" id="ARBA00022553"/>
    </source>
</evidence>
<reference evidence="4 5" key="1">
    <citation type="journal article" date="2019" name="Int. J. Syst. Evol. Microbiol.">
        <title>The Global Catalogue of Microorganisms (GCM) 10K type strain sequencing project: providing services to taxonomists for standard genome sequencing and annotation.</title>
        <authorList>
            <consortium name="The Broad Institute Genomics Platform"/>
            <consortium name="The Broad Institute Genome Sequencing Center for Infectious Disease"/>
            <person name="Wu L."/>
            <person name="Ma J."/>
        </authorList>
    </citation>
    <scope>NUCLEOTIDE SEQUENCE [LARGE SCALE GENOMIC DNA]</scope>
    <source>
        <strain evidence="4 5">JCM 3325</strain>
    </source>
</reference>
<accession>A0ABN3IRM9</accession>
<dbReference type="SMART" id="SM00823">
    <property type="entry name" value="PKS_PP"/>
    <property type="match status" value="1"/>
</dbReference>
<dbReference type="CDD" id="cd05930">
    <property type="entry name" value="A_NRPS"/>
    <property type="match status" value="1"/>
</dbReference>
<comment type="caution">
    <text evidence="4">The sequence shown here is derived from an EMBL/GenBank/DDBJ whole genome shotgun (WGS) entry which is preliminary data.</text>
</comment>
<keyword evidence="2" id="KW-0597">Phosphoprotein</keyword>
<dbReference type="Gene3D" id="3.30.300.30">
    <property type="match status" value="1"/>
</dbReference>
<dbReference type="SUPFAM" id="SSF56801">
    <property type="entry name" value="Acetyl-CoA synthetase-like"/>
    <property type="match status" value="1"/>
</dbReference>
<evidence type="ECO:0000313" key="4">
    <source>
        <dbReference type="EMBL" id="GAA2410477.1"/>
    </source>
</evidence>
<dbReference type="EMBL" id="BAAARW010000006">
    <property type="protein sequence ID" value="GAA2410477.1"/>
    <property type="molecule type" value="Genomic_DNA"/>
</dbReference>
<dbReference type="PANTHER" id="PTHR45527:SF1">
    <property type="entry name" value="FATTY ACID SYNTHASE"/>
    <property type="match status" value="1"/>
</dbReference>
<organism evidence="4 5">
    <name type="scientific">Actinomadura vinacea</name>
    <dbReference type="NCBI Taxonomy" id="115336"/>
    <lineage>
        <taxon>Bacteria</taxon>
        <taxon>Bacillati</taxon>
        <taxon>Actinomycetota</taxon>
        <taxon>Actinomycetes</taxon>
        <taxon>Streptosporangiales</taxon>
        <taxon>Thermomonosporaceae</taxon>
        <taxon>Actinomadura</taxon>
    </lineage>
</organism>